<dbReference type="VEuPathDB" id="TriTrypDB:BSAL_42045"/>
<feature type="region of interest" description="Disordered" evidence="2">
    <location>
        <begin position="132"/>
        <end position="163"/>
    </location>
</feature>
<reference evidence="4" key="1">
    <citation type="submission" date="2015-09" db="EMBL/GenBank/DDBJ databases">
        <authorList>
            <consortium name="Pathogen Informatics"/>
        </authorList>
    </citation>
    <scope>NUCLEOTIDE SEQUENCE [LARGE SCALE GENOMIC DNA]</scope>
    <source>
        <strain evidence="4">Lake Konstanz</strain>
    </source>
</reference>
<dbReference type="Proteomes" id="UP000051952">
    <property type="component" value="Unassembled WGS sequence"/>
</dbReference>
<evidence type="ECO:0000256" key="1">
    <source>
        <dbReference type="SAM" id="Coils"/>
    </source>
</evidence>
<evidence type="ECO:0000313" key="3">
    <source>
        <dbReference type="EMBL" id="CUG93319.1"/>
    </source>
</evidence>
<feature type="compositionally biased region" description="Gly residues" evidence="2">
    <location>
        <begin position="143"/>
        <end position="159"/>
    </location>
</feature>
<feature type="region of interest" description="Disordered" evidence="2">
    <location>
        <begin position="333"/>
        <end position="456"/>
    </location>
</feature>
<name>A0A0S4JP42_BODSA</name>
<organism evidence="3 4">
    <name type="scientific">Bodo saltans</name>
    <name type="common">Flagellated protozoan</name>
    <dbReference type="NCBI Taxonomy" id="75058"/>
    <lineage>
        <taxon>Eukaryota</taxon>
        <taxon>Discoba</taxon>
        <taxon>Euglenozoa</taxon>
        <taxon>Kinetoplastea</taxon>
        <taxon>Metakinetoplastina</taxon>
        <taxon>Eubodonida</taxon>
        <taxon>Bodonidae</taxon>
        <taxon>Bodo</taxon>
    </lineage>
</organism>
<feature type="compositionally biased region" description="Polar residues" evidence="2">
    <location>
        <begin position="346"/>
        <end position="364"/>
    </location>
</feature>
<gene>
    <name evidence="3" type="ORF">BSAL_42045</name>
</gene>
<proteinExistence type="predicted"/>
<keyword evidence="1" id="KW-0175">Coiled coil</keyword>
<feature type="coiled-coil region" evidence="1">
    <location>
        <begin position="299"/>
        <end position="326"/>
    </location>
</feature>
<accession>A0A0S4JP42</accession>
<protein>
    <submittedName>
        <fullName evidence="3">Uncharacterized protein</fullName>
    </submittedName>
</protein>
<dbReference type="EMBL" id="CYKH01002143">
    <property type="protein sequence ID" value="CUG93319.1"/>
    <property type="molecule type" value="Genomic_DNA"/>
</dbReference>
<feature type="region of interest" description="Disordered" evidence="2">
    <location>
        <begin position="191"/>
        <end position="239"/>
    </location>
</feature>
<sequence length="572" mass="59595">MVGLPISASVPSDVFVAQQVGTSIFCTVEGRLVCLHVKTDHTFLITVTQEPLVLHLGTFRFKALAGGRGEGASVAAYAKAFIEAFEHTSRVGDVALQRNDKYPLHEVAASGSQHHAELGVQLLLNGQKPMHSFSPESSVLGSPRGGGGAEDEGAGGGGSSALSAAAAATRRSSLVALHRDKMDLEMKQLGSPLTAVDGSSPTSHTAGGGGMRSPLKWGQRSESTSSPAGGGVATTHTTLRSDEELRYDAVSQQSIGVVVTFSVFGTLHSVVLHLKSCPAEPDIKEHVIWGIFMDLYRSVSQHRSHAQRLEANAQRHQIERAAFAKRVEKQNGVSASSAAVGKKGFSGSTTPQTSSKMVGTSQRPVESANSSRGGSASTAARRPGSSGALRTGHLEQPFRKLFSGGEAMSDHDGVAPPPTLPSVVSISFTSGGGTGGAAPPSQPLLRNKNLVPPPPPPMSWSYSGKCAYLESTRSAPGCVAATNDSPSPRQRPTSASSDFYLRQGYVKDVQARSTAVMAATNSNNSNGSSSETIDQAMLLHPTAPPSAASIRGTYAGRAVLKNVSTVEIQLPF</sequence>
<keyword evidence="4" id="KW-1185">Reference proteome</keyword>
<evidence type="ECO:0000256" key="2">
    <source>
        <dbReference type="SAM" id="MobiDB-lite"/>
    </source>
</evidence>
<dbReference type="AlphaFoldDB" id="A0A0S4JP42"/>
<feature type="compositionally biased region" description="Low complexity" evidence="2">
    <location>
        <begin position="367"/>
        <end position="388"/>
    </location>
</feature>
<evidence type="ECO:0000313" key="4">
    <source>
        <dbReference type="Proteomes" id="UP000051952"/>
    </source>
</evidence>